<name>A0A1E2UTS4_9GAMM</name>
<protein>
    <submittedName>
        <fullName evidence="1">Uncharacterized protein</fullName>
    </submittedName>
</protein>
<reference evidence="1 2" key="1">
    <citation type="submission" date="2016-03" db="EMBL/GenBank/DDBJ databases">
        <title>Chemosynthetic sulphur-oxidizing symbionts of marine invertebrate animals are capable of nitrogen fixation.</title>
        <authorList>
            <person name="Petersen J.M."/>
            <person name="Kemper A."/>
            <person name="Gruber-Vodicka H."/>
            <person name="Cardini U."/>
            <person name="Geest Mvander."/>
            <person name="Kleiner M."/>
            <person name="Bulgheresi S."/>
            <person name="Fussmann M."/>
            <person name="Herbold C."/>
            <person name="Seah B.K.B."/>
            <person name="Antony C.Paul."/>
            <person name="Liu D."/>
            <person name="Belitz A."/>
            <person name="Weber M."/>
        </authorList>
    </citation>
    <scope>NUCLEOTIDE SEQUENCE [LARGE SCALE GENOMIC DNA]</scope>
    <source>
        <strain evidence="1">G_D</strain>
    </source>
</reference>
<keyword evidence="2" id="KW-1185">Reference proteome</keyword>
<dbReference type="AlphaFoldDB" id="A0A1E2UTS4"/>
<evidence type="ECO:0000313" key="1">
    <source>
        <dbReference type="EMBL" id="ODB97854.1"/>
    </source>
</evidence>
<evidence type="ECO:0000313" key="2">
    <source>
        <dbReference type="Proteomes" id="UP000094849"/>
    </source>
</evidence>
<dbReference type="RefSeq" id="WP_141694603.1">
    <property type="nucleotide sequence ID" value="NZ_LVJY01000005.1"/>
</dbReference>
<organism evidence="1 2">
    <name type="scientific">Candidatus Thiodiazotropha endoloripes</name>
    <dbReference type="NCBI Taxonomy" id="1818881"/>
    <lineage>
        <taxon>Bacteria</taxon>
        <taxon>Pseudomonadati</taxon>
        <taxon>Pseudomonadota</taxon>
        <taxon>Gammaproteobacteria</taxon>
        <taxon>Chromatiales</taxon>
        <taxon>Sedimenticolaceae</taxon>
        <taxon>Candidatus Thiodiazotropha</taxon>
    </lineage>
</organism>
<proteinExistence type="predicted"/>
<comment type="caution">
    <text evidence="1">The sequence shown here is derived from an EMBL/GenBank/DDBJ whole genome shotgun (WGS) entry which is preliminary data.</text>
</comment>
<gene>
    <name evidence="1" type="ORF">A3196_14455</name>
</gene>
<dbReference type="EMBL" id="LVJZ01000003">
    <property type="protein sequence ID" value="ODB97854.1"/>
    <property type="molecule type" value="Genomic_DNA"/>
</dbReference>
<dbReference type="STRING" id="1818881.A3196_14455"/>
<dbReference type="OrthoDB" id="9990400at2"/>
<accession>A0A1E2UTS4</accession>
<sequence length="66" mass="7837">MFDQKPALQPVHGETEKPNRYWMRFVRNHFVKPADSLPPRGMALPERLWQRQSALITSMRESNKDD</sequence>
<dbReference type="Proteomes" id="UP000094849">
    <property type="component" value="Unassembled WGS sequence"/>
</dbReference>